<dbReference type="PRINTS" id="PR00419">
    <property type="entry name" value="ADXRDTASE"/>
</dbReference>
<comment type="pathway">
    <text evidence="4">Amino-acid biosynthesis.</text>
</comment>
<dbReference type="AlphaFoldDB" id="A0A6B0YNL6"/>
<evidence type="ECO:0000259" key="6">
    <source>
        <dbReference type="Pfam" id="PF14691"/>
    </source>
</evidence>
<dbReference type="FunFam" id="3.50.50.60:FF:000160">
    <property type="entry name" value="Glutamate synthase (NADPH)"/>
    <property type="match status" value="1"/>
</dbReference>
<dbReference type="PANTHER" id="PTHR43100">
    <property type="entry name" value="GLUTAMATE SYNTHASE [NADPH] SMALL CHAIN"/>
    <property type="match status" value="1"/>
</dbReference>
<evidence type="ECO:0000259" key="5">
    <source>
        <dbReference type="Pfam" id="PF07992"/>
    </source>
</evidence>
<dbReference type="Gene3D" id="3.50.50.60">
    <property type="entry name" value="FAD/NAD(P)-binding domain"/>
    <property type="match status" value="2"/>
</dbReference>
<sequence length="499" mass="54907">MGKPTGFLEFERQPFPERAPLERIQDWDEFHLHLTTEDLQEQGARCMDCGIPFCHTGTMPEGGCPINNLIPEWNDLVYQNRWREALDRLHATNNFPEFTGRVCPAPCEGSCTLGIIDPPVTIKSIECAIIDRGFEEGWVVAQPPAVRTGKKVAVVGSGPAGLACADQLNAAGHTVTVYERADRIGGLLMYGIPNMKLEKERVEQRVDLMRAEGVAFIRNCEIGKDIPADSLLEENDAIVLCGGATNPNNLPIEGRELEGVHFAMEFLHGNTKHLLDGKYGEVPGEGFDYPFISAEGKDVIVIGGGDTGNDCLGTAMRHGCNSVNMFEIMPKPPPERAAGNPWPEWPNIFRVDYGHAEAAARFGDDPRTFLISTKRFVGDESGRLKELHTVMIEWLPSVNGQRPQLREVPGTEKVWPAQLVFLAMGFRGPENPVLDQLGVERDARSNAQAEYGNFATNVPGVFAAGDMRRGQSLVVWAINEGRGAARECDRFLMGETSLP</sequence>
<feature type="domain" description="FAD/NAD(P)-binding" evidence="5">
    <location>
        <begin position="150"/>
        <end position="332"/>
    </location>
</feature>
<dbReference type="InterPro" id="IPR023753">
    <property type="entry name" value="FAD/NAD-binding_dom"/>
</dbReference>
<protein>
    <submittedName>
        <fullName evidence="7">Glutamate synthase subunit beta</fullName>
    </submittedName>
</protein>
<name>A0A6B0YNL6_9CHLR</name>
<dbReference type="GO" id="GO:0006537">
    <property type="term" value="P:glutamate biosynthetic process"/>
    <property type="evidence" value="ECO:0007669"/>
    <property type="project" value="UniProtKB-KW"/>
</dbReference>
<dbReference type="InterPro" id="IPR051394">
    <property type="entry name" value="Glutamate_Synthase"/>
</dbReference>
<evidence type="ECO:0000256" key="3">
    <source>
        <dbReference type="ARBA" id="ARBA00023164"/>
    </source>
</evidence>
<organism evidence="7">
    <name type="scientific">Caldilineaceae bacterium SB0664_bin_27</name>
    <dbReference type="NCBI Taxonomy" id="2605260"/>
    <lineage>
        <taxon>Bacteria</taxon>
        <taxon>Bacillati</taxon>
        <taxon>Chloroflexota</taxon>
        <taxon>Caldilineae</taxon>
        <taxon>Caldilineales</taxon>
        <taxon>Caldilineaceae</taxon>
    </lineage>
</organism>
<comment type="caution">
    <text evidence="7">The sequence shown here is derived from an EMBL/GenBank/DDBJ whole genome shotgun (WGS) entry which is preliminary data.</text>
</comment>
<dbReference type="InterPro" id="IPR006005">
    <property type="entry name" value="Glut_synth_ssu1"/>
</dbReference>
<evidence type="ECO:0000256" key="1">
    <source>
        <dbReference type="ARBA" id="ARBA00022605"/>
    </source>
</evidence>
<dbReference type="SUPFAM" id="SSF51971">
    <property type="entry name" value="Nucleotide-binding domain"/>
    <property type="match status" value="1"/>
</dbReference>
<dbReference type="Pfam" id="PF14691">
    <property type="entry name" value="Fer4_20"/>
    <property type="match status" value="1"/>
</dbReference>
<dbReference type="InterPro" id="IPR009051">
    <property type="entry name" value="Helical_ferredxn"/>
</dbReference>
<feature type="domain" description="FAD/NAD(P)-binding" evidence="5">
    <location>
        <begin position="405"/>
        <end position="481"/>
    </location>
</feature>
<dbReference type="PANTHER" id="PTHR43100:SF1">
    <property type="entry name" value="GLUTAMATE SYNTHASE [NADPH] SMALL CHAIN"/>
    <property type="match status" value="1"/>
</dbReference>
<dbReference type="Pfam" id="PF07992">
    <property type="entry name" value="Pyr_redox_2"/>
    <property type="match status" value="2"/>
</dbReference>
<proteinExistence type="predicted"/>
<dbReference type="GO" id="GO:0051536">
    <property type="term" value="F:iron-sulfur cluster binding"/>
    <property type="evidence" value="ECO:0007669"/>
    <property type="project" value="InterPro"/>
</dbReference>
<keyword evidence="2" id="KW-0560">Oxidoreductase</keyword>
<dbReference type="InterPro" id="IPR028261">
    <property type="entry name" value="DPD_II"/>
</dbReference>
<evidence type="ECO:0000256" key="4">
    <source>
        <dbReference type="ARBA" id="ARBA00029440"/>
    </source>
</evidence>
<dbReference type="NCBIfam" id="TIGR01317">
    <property type="entry name" value="GOGAT_sm_gam"/>
    <property type="match status" value="1"/>
</dbReference>
<dbReference type="SUPFAM" id="SSF46548">
    <property type="entry name" value="alpha-helical ferredoxin"/>
    <property type="match status" value="1"/>
</dbReference>
<keyword evidence="1" id="KW-0028">Amino-acid biosynthesis</keyword>
<dbReference type="EMBL" id="VXRG01000036">
    <property type="protein sequence ID" value="MXY92550.1"/>
    <property type="molecule type" value="Genomic_DNA"/>
</dbReference>
<dbReference type="InterPro" id="IPR036188">
    <property type="entry name" value="FAD/NAD-bd_sf"/>
</dbReference>
<keyword evidence="3" id="KW-0314">Glutamate biosynthesis</keyword>
<feature type="domain" description="Dihydroprymidine dehydrogenase" evidence="6">
    <location>
        <begin position="23"/>
        <end position="137"/>
    </location>
</feature>
<reference evidence="7" key="1">
    <citation type="submission" date="2019-09" db="EMBL/GenBank/DDBJ databases">
        <title>Characterisation of the sponge microbiome using genome-centric metagenomics.</title>
        <authorList>
            <person name="Engelberts J.P."/>
            <person name="Robbins S.J."/>
            <person name="De Goeij J.M."/>
            <person name="Aranda M."/>
            <person name="Bell S.C."/>
            <person name="Webster N.S."/>
        </authorList>
    </citation>
    <scope>NUCLEOTIDE SEQUENCE</scope>
    <source>
        <strain evidence="7">SB0664_bin_27</strain>
    </source>
</reference>
<dbReference type="GO" id="GO:0016639">
    <property type="term" value="F:oxidoreductase activity, acting on the CH-NH2 group of donors, NAD or NADP as acceptor"/>
    <property type="evidence" value="ECO:0007669"/>
    <property type="project" value="InterPro"/>
</dbReference>
<evidence type="ECO:0000313" key="7">
    <source>
        <dbReference type="EMBL" id="MXY92550.1"/>
    </source>
</evidence>
<gene>
    <name evidence="7" type="ORF">F4Y42_03785</name>
</gene>
<evidence type="ECO:0000256" key="2">
    <source>
        <dbReference type="ARBA" id="ARBA00023002"/>
    </source>
</evidence>
<dbReference type="Gene3D" id="1.10.1060.10">
    <property type="entry name" value="Alpha-helical ferredoxin"/>
    <property type="match status" value="1"/>
</dbReference>
<accession>A0A6B0YNL6</accession>